<feature type="signal peptide" evidence="1">
    <location>
        <begin position="1"/>
        <end position="23"/>
    </location>
</feature>
<dbReference type="PANTHER" id="PTHR31002">
    <property type="entry name" value="SERIPAUPERIN"/>
    <property type="match status" value="1"/>
</dbReference>
<keyword evidence="1" id="KW-0732">Signal</keyword>
<dbReference type="InterPro" id="IPR056827">
    <property type="entry name" value="CBM87_Agd3"/>
</dbReference>
<accession>A0A232LPR1</accession>
<gene>
    <name evidence="4" type="ORF">Egran_06224</name>
</gene>
<evidence type="ECO:0000313" key="5">
    <source>
        <dbReference type="Proteomes" id="UP000243515"/>
    </source>
</evidence>
<dbReference type="Proteomes" id="UP000243515">
    <property type="component" value="Unassembled WGS sequence"/>
</dbReference>
<dbReference type="Pfam" id="PF25115">
    <property type="entry name" value="Agd3_CE"/>
    <property type="match status" value="1"/>
</dbReference>
<evidence type="ECO:0000313" key="4">
    <source>
        <dbReference type="EMBL" id="OXV06008.1"/>
    </source>
</evidence>
<sequence>MPFSFLGAALAAAVVSQASISSAATIGGNILVIARDNASVAVASNVFTAYGIPYTTLIVPQEGAALPALNSSSGGNFAGFVVASDVSYNIGNTTTSNWNSALTGNQWNQIFAYQVQYSVRMVRYDVYPGPLYGTAAVSTGIGVGCCGSGVEQNLYFTDTSSFPTAGLKMQTGAGVSTIGLWHYPASITNTTTTKEIAQFAANSQFNSTTTAGVINNFGGREQMVFFTSMDTKWSSTSTFIQHAWVHWLTRGLYAGYRRVNINTQIDDMFLPSEIYLANTTFRISTADLDGISAWIPQI</sequence>
<feature type="non-terminal residue" evidence="4">
    <location>
        <position position="298"/>
    </location>
</feature>
<dbReference type="InterPro" id="IPR056826">
    <property type="entry name" value="Agd3_CE"/>
</dbReference>
<evidence type="ECO:0000256" key="1">
    <source>
        <dbReference type="SAM" id="SignalP"/>
    </source>
</evidence>
<evidence type="ECO:0000259" key="2">
    <source>
        <dbReference type="Pfam" id="PF25115"/>
    </source>
</evidence>
<protein>
    <submittedName>
        <fullName evidence="4">Uncharacterized protein</fullName>
    </submittedName>
</protein>
<dbReference type="PANTHER" id="PTHR31002:SF34">
    <property type="entry name" value="CELL WALL PROTEIN CWP1-RELATED"/>
    <property type="match status" value="1"/>
</dbReference>
<reference evidence="4 5" key="1">
    <citation type="journal article" date="2015" name="Environ. Microbiol.">
        <title>Metagenome sequence of Elaphomyces granulatus from sporocarp tissue reveals Ascomycota ectomycorrhizal fingerprints of genome expansion and a Proteobacteria-rich microbiome.</title>
        <authorList>
            <person name="Quandt C.A."/>
            <person name="Kohler A."/>
            <person name="Hesse C.N."/>
            <person name="Sharpton T.J."/>
            <person name="Martin F."/>
            <person name="Spatafora J.W."/>
        </authorList>
    </citation>
    <scope>NUCLEOTIDE SEQUENCE [LARGE SCALE GENOMIC DNA]</scope>
    <source>
        <strain evidence="4 5">OSC145934</strain>
    </source>
</reference>
<feature type="chain" id="PRO_5012805273" evidence="1">
    <location>
        <begin position="24"/>
        <end position="298"/>
    </location>
</feature>
<dbReference type="InterPro" id="IPR050788">
    <property type="entry name" value="Yeast_SRP1/TIP1_CWP"/>
</dbReference>
<keyword evidence="5" id="KW-1185">Reference proteome</keyword>
<dbReference type="Pfam" id="PF25116">
    <property type="entry name" value="CBM87_Agd3"/>
    <property type="match status" value="1"/>
</dbReference>
<feature type="domain" description="Agd3 CBM87" evidence="3">
    <location>
        <begin position="28"/>
        <end position="247"/>
    </location>
</feature>
<feature type="domain" description="Agd3 deacetylase" evidence="2">
    <location>
        <begin position="261"/>
        <end position="298"/>
    </location>
</feature>
<name>A0A232LPR1_9EURO</name>
<evidence type="ECO:0000259" key="3">
    <source>
        <dbReference type="Pfam" id="PF25116"/>
    </source>
</evidence>
<comment type="caution">
    <text evidence="4">The sequence shown here is derived from an EMBL/GenBank/DDBJ whole genome shotgun (WGS) entry which is preliminary data.</text>
</comment>
<dbReference type="AlphaFoldDB" id="A0A232LPR1"/>
<organism evidence="4 5">
    <name type="scientific">Elaphomyces granulatus</name>
    <dbReference type="NCBI Taxonomy" id="519963"/>
    <lineage>
        <taxon>Eukaryota</taxon>
        <taxon>Fungi</taxon>
        <taxon>Dikarya</taxon>
        <taxon>Ascomycota</taxon>
        <taxon>Pezizomycotina</taxon>
        <taxon>Eurotiomycetes</taxon>
        <taxon>Eurotiomycetidae</taxon>
        <taxon>Eurotiales</taxon>
        <taxon>Elaphomycetaceae</taxon>
        <taxon>Elaphomyces</taxon>
    </lineage>
</organism>
<proteinExistence type="predicted"/>
<dbReference type="OrthoDB" id="2113314at2759"/>
<dbReference type="EMBL" id="NPHW01006222">
    <property type="protein sequence ID" value="OXV06008.1"/>
    <property type="molecule type" value="Genomic_DNA"/>
</dbReference>